<dbReference type="RefSeq" id="WP_072445265.1">
    <property type="nucleotide sequence ID" value="NZ_QJJY01000044.1"/>
</dbReference>
<proteinExistence type="predicted"/>
<accession>A0A318HUM9</accession>
<dbReference type="AlphaFoldDB" id="A0A318HUM9"/>
<reference evidence="1 2" key="1">
    <citation type="submission" date="2018-05" db="EMBL/GenBank/DDBJ databases">
        <title>Comparative genomics of bacterial root endophytes of switchgrass collected from native prairies over two seasons.</title>
        <authorList>
            <person name="Tang Y."/>
        </authorList>
    </citation>
    <scope>NUCLEOTIDE SEQUENCE [LARGE SCALE GENOMIC DNA]</scope>
    <source>
        <strain evidence="1 2">NFIX32</strain>
    </source>
</reference>
<evidence type="ECO:0000313" key="2">
    <source>
        <dbReference type="Proteomes" id="UP000247755"/>
    </source>
</evidence>
<protein>
    <submittedName>
        <fullName evidence="1">Uncharacterized protein</fullName>
    </submittedName>
</protein>
<dbReference type="Proteomes" id="UP000247755">
    <property type="component" value="Unassembled WGS sequence"/>
</dbReference>
<organism evidence="1 2">
    <name type="scientific">Burkholderia pyrrocinia</name>
    <name type="common">Pseudomonas pyrrocinia</name>
    <dbReference type="NCBI Taxonomy" id="60550"/>
    <lineage>
        <taxon>Bacteria</taxon>
        <taxon>Pseudomonadati</taxon>
        <taxon>Pseudomonadota</taxon>
        <taxon>Betaproteobacteria</taxon>
        <taxon>Burkholderiales</taxon>
        <taxon>Burkholderiaceae</taxon>
        <taxon>Burkholderia</taxon>
        <taxon>Burkholderia cepacia complex</taxon>
    </lineage>
</organism>
<evidence type="ECO:0000313" key="1">
    <source>
        <dbReference type="EMBL" id="PXX21923.1"/>
    </source>
</evidence>
<name>A0A318HUM9_BURPY</name>
<dbReference type="EMBL" id="QJJY01000044">
    <property type="protein sequence ID" value="PXX21923.1"/>
    <property type="molecule type" value="Genomic_DNA"/>
</dbReference>
<comment type="caution">
    <text evidence="1">The sequence shown here is derived from an EMBL/GenBank/DDBJ whole genome shotgun (WGS) entry which is preliminary data.</text>
</comment>
<sequence length="61" mass="6443">MAVGSSPESAAQLAQMKQIHQESMAMQMETATMNAQQSKTGAFTSFMKTAASGIKEASGRM</sequence>
<gene>
    <name evidence="1" type="ORF">NA66_104412</name>
</gene>